<dbReference type="RefSeq" id="WP_263996156.1">
    <property type="nucleotide sequence ID" value="NZ_JACKVK010000008.1"/>
</dbReference>
<accession>A0A9X2Z3R8</accession>
<organism evidence="1 2">
    <name type="scientific">Mycobacterium yunnanensis</name>
    <dbReference type="NCBI Taxonomy" id="368477"/>
    <lineage>
        <taxon>Bacteria</taxon>
        <taxon>Bacillati</taxon>
        <taxon>Actinomycetota</taxon>
        <taxon>Actinomycetes</taxon>
        <taxon>Mycobacteriales</taxon>
        <taxon>Mycobacteriaceae</taxon>
        <taxon>Mycobacterium</taxon>
    </lineage>
</organism>
<proteinExistence type="predicted"/>
<name>A0A9X2Z3R8_9MYCO</name>
<dbReference type="AlphaFoldDB" id="A0A9X2Z3R8"/>
<evidence type="ECO:0000313" key="1">
    <source>
        <dbReference type="EMBL" id="MCV7421382.1"/>
    </source>
</evidence>
<dbReference type="SUPFAM" id="SSF53649">
    <property type="entry name" value="Alkaline phosphatase-like"/>
    <property type="match status" value="1"/>
</dbReference>
<sequence>MTNLRSGLTEQLARKVDAHGLVIWNDDAREYDDVAETMCPADTRFEKFSGSWYELRRRIDDAIGGDQPPRLVVYIAAKAPSEDPLAEVRSMGIRFTLRLATLISQSLTGELTQTRIDDLARTAFTLTGAEQALSADESADARLISALGTTDSTTMLVSLLLGNRDDEITKAAADEIARDFVDQMVGVQIPAASKRQEALFAGLLLNDFAIALGGPPHGDLATATPQASAKQRERSRLVLRQVLSTPDGREGYRSLATKTDLTLKIAQTLNWDDRLAAVPGTESVEQLALDTAIEQFRAGNRAPARTIAETRLNISPFVDEAREWAPRWRVFEAMATLEDSIDTNPVAPGSVSSQLAWYADRGYTVDRAHRTLELVRTTVGALGDLDGLLNHARDQYDGWLNELLNTFVDAALSEGVDPGDMMRQGEIHDRLVTGHDRVAYIWVDALRYELAQDLVGALKNLPGKIQLLPAVAAAPTITPVGMASLLPGAAETLQVKIDNDSIVVSVGGQAVKTVADRISHLRLRHGAVVDLDLNDATNKSEQSLHRSIQDASLVVVRSQEVDAAGESGMLAAAWTTFSAVNQLLATVITRLASAGIRRFVLSADHGFIALSQGIGAHRIVDPPSGAVGVLKRRCFVGHGGVPQTATAKLPLSACGVTSDSEITVPRGLAVFRAGGATQFFHGGLSPQELIVPVVIIDLDEPPRPTGETVRLGLAGERIVTGVFAITLEFDPSLFADDLTVRPVASRHGQPVARPVSGDGVDAQSGTVTLSGARTSVVTFQVTANLAKGDTIDLQALDASTGRTVAKQTVSVAAPVIVEDDLD</sequence>
<reference evidence="1" key="2">
    <citation type="journal article" date="2022" name="BMC Genomics">
        <title>Comparative genome analysis of mycobacteria focusing on tRNA and non-coding RNA.</title>
        <authorList>
            <person name="Behra P.R.K."/>
            <person name="Pettersson B.M.F."/>
            <person name="Ramesh M."/>
            <person name="Das S."/>
            <person name="Dasgupta S."/>
            <person name="Kirsebom L.A."/>
        </authorList>
    </citation>
    <scope>NUCLEOTIDE SEQUENCE</scope>
    <source>
        <strain evidence="1">DSM 44838</strain>
    </source>
</reference>
<keyword evidence="2" id="KW-1185">Reference proteome</keyword>
<dbReference type="Proteomes" id="UP001141629">
    <property type="component" value="Unassembled WGS sequence"/>
</dbReference>
<reference evidence="1" key="1">
    <citation type="submission" date="2020-07" db="EMBL/GenBank/DDBJ databases">
        <authorList>
            <person name="Pettersson B.M.F."/>
            <person name="Behra P.R.K."/>
            <person name="Ramesh M."/>
            <person name="Das S."/>
            <person name="Dasgupta S."/>
            <person name="Kirsebom L.A."/>
        </authorList>
    </citation>
    <scope>NUCLEOTIDE SEQUENCE</scope>
    <source>
        <strain evidence="1">DSM 44838</strain>
    </source>
</reference>
<dbReference type="EMBL" id="JACKVK010000008">
    <property type="protein sequence ID" value="MCV7421382.1"/>
    <property type="molecule type" value="Genomic_DNA"/>
</dbReference>
<comment type="caution">
    <text evidence="1">The sequence shown here is derived from an EMBL/GenBank/DDBJ whole genome shotgun (WGS) entry which is preliminary data.</text>
</comment>
<protein>
    <submittedName>
        <fullName evidence="1">PglZ domain-containing protein</fullName>
    </submittedName>
</protein>
<dbReference type="Pfam" id="PF08665">
    <property type="entry name" value="PglZ"/>
    <property type="match status" value="1"/>
</dbReference>
<evidence type="ECO:0000313" key="2">
    <source>
        <dbReference type="Proteomes" id="UP001141629"/>
    </source>
</evidence>
<dbReference type="InterPro" id="IPR017850">
    <property type="entry name" value="Alkaline_phosphatase_core_sf"/>
</dbReference>
<gene>
    <name evidence="1" type="ORF">H7K45_12590</name>
</gene>